<feature type="transmembrane region" description="Helical" evidence="7">
    <location>
        <begin position="221"/>
        <end position="241"/>
    </location>
</feature>
<organism evidence="9 10">
    <name type="scientific">Agathobaculum faecis</name>
    <dbReference type="NCBI Taxonomy" id="2763013"/>
    <lineage>
        <taxon>Bacteria</taxon>
        <taxon>Bacillati</taxon>
        <taxon>Bacillota</taxon>
        <taxon>Clostridia</taxon>
        <taxon>Eubacteriales</taxon>
        <taxon>Butyricicoccaceae</taxon>
        <taxon>Agathobaculum</taxon>
    </lineage>
</organism>
<dbReference type="PANTHER" id="PTHR30151:SF0">
    <property type="entry name" value="ABC TRANSPORTER PERMEASE PROTEIN MJ0413-RELATED"/>
    <property type="match status" value="1"/>
</dbReference>
<dbReference type="Proteomes" id="UP000606499">
    <property type="component" value="Unassembled WGS sequence"/>
</dbReference>
<comment type="subcellular location">
    <subcellularLocation>
        <location evidence="1 7">Cell membrane</location>
        <topology evidence="1 7">Multi-pass membrane protein</topology>
    </subcellularLocation>
</comment>
<evidence type="ECO:0000256" key="6">
    <source>
        <dbReference type="ARBA" id="ARBA00023136"/>
    </source>
</evidence>
<feature type="transmembrane region" description="Helical" evidence="7">
    <location>
        <begin position="68"/>
        <end position="89"/>
    </location>
</feature>
<keyword evidence="5 7" id="KW-1133">Transmembrane helix</keyword>
<dbReference type="InterPro" id="IPR035906">
    <property type="entry name" value="MetI-like_sf"/>
</dbReference>
<keyword evidence="3" id="KW-1003">Cell membrane</keyword>
<comment type="caution">
    <text evidence="9">The sequence shown here is derived from an EMBL/GenBank/DDBJ whole genome shotgun (WGS) entry which is preliminary data.</text>
</comment>
<keyword evidence="6 7" id="KW-0472">Membrane</keyword>
<dbReference type="RefSeq" id="WP_054327542.1">
    <property type="nucleotide sequence ID" value="NZ_JACOPL010000007.1"/>
</dbReference>
<evidence type="ECO:0000256" key="5">
    <source>
        <dbReference type="ARBA" id="ARBA00022989"/>
    </source>
</evidence>
<dbReference type="FunFam" id="1.10.3720.10:FF:000003">
    <property type="entry name" value="Aliphatic sulfonate ABC transporter permease"/>
    <property type="match status" value="1"/>
</dbReference>
<name>A0A923LW27_9FIRM</name>
<keyword evidence="4 7" id="KW-0812">Transmembrane</keyword>
<dbReference type="PROSITE" id="PS50928">
    <property type="entry name" value="ABC_TM1"/>
    <property type="match status" value="1"/>
</dbReference>
<gene>
    <name evidence="9" type="ORF">H8S45_08355</name>
</gene>
<feature type="transmembrane region" description="Helical" evidence="7">
    <location>
        <begin position="127"/>
        <end position="146"/>
    </location>
</feature>
<evidence type="ECO:0000313" key="10">
    <source>
        <dbReference type="Proteomes" id="UP000606499"/>
    </source>
</evidence>
<dbReference type="AlphaFoldDB" id="A0A923LW27"/>
<evidence type="ECO:0000256" key="3">
    <source>
        <dbReference type="ARBA" id="ARBA00022475"/>
    </source>
</evidence>
<dbReference type="Gene3D" id="1.10.3720.10">
    <property type="entry name" value="MetI-like"/>
    <property type="match status" value="1"/>
</dbReference>
<feature type="transmembrane region" description="Helical" evidence="7">
    <location>
        <begin position="167"/>
        <end position="184"/>
    </location>
</feature>
<keyword evidence="10" id="KW-1185">Reference proteome</keyword>
<evidence type="ECO:0000256" key="7">
    <source>
        <dbReference type="RuleBase" id="RU363032"/>
    </source>
</evidence>
<feature type="transmembrane region" description="Helical" evidence="7">
    <location>
        <begin position="101"/>
        <end position="121"/>
    </location>
</feature>
<dbReference type="CDD" id="cd06261">
    <property type="entry name" value="TM_PBP2"/>
    <property type="match status" value="1"/>
</dbReference>
<dbReference type="GO" id="GO:0005886">
    <property type="term" value="C:plasma membrane"/>
    <property type="evidence" value="ECO:0007669"/>
    <property type="project" value="UniProtKB-SubCell"/>
</dbReference>
<evidence type="ECO:0000256" key="4">
    <source>
        <dbReference type="ARBA" id="ARBA00022692"/>
    </source>
</evidence>
<proteinExistence type="inferred from homology"/>
<keyword evidence="2 7" id="KW-0813">Transport</keyword>
<feature type="domain" description="ABC transmembrane type-1" evidence="8">
    <location>
        <begin position="61"/>
        <end position="241"/>
    </location>
</feature>
<reference evidence="9" key="1">
    <citation type="submission" date="2020-08" db="EMBL/GenBank/DDBJ databases">
        <title>Genome public.</title>
        <authorList>
            <person name="Liu C."/>
            <person name="Sun Q."/>
        </authorList>
    </citation>
    <scope>NUCLEOTIDE SEQUENCE</scope>
    <source>
        <strain evidence="9">NSJ-28</strain>
    </source>
</reference>
<dbReference type="InterPro" id="IPR000515">
    <property type="entry name" value="MetI-like"/>
</dbReference>
<dbReference type="GO" id="GO:0042918">
    <property type="term" value="P:alkanesulfonate transmembrane transport"/>
    <property type="evidence" value="ECO:0007669"/>
    <property type="project" value="UniProtKB-ARBA"/>
</dbReference>
<dbReference type="Pfam" id="PF00528">
    <property type="entry name" value="BPD_transp_1"/>
    <property type="match status" value="1"/>
</dbReference>
<protein>
    <submittedName>
        <fullName evidence="9">ABC transporter permease</fullName>
    </submittedName>
</protein>
<evidence type="ECO:0000256" key="2">
    <source>
        <dbReference type="ARBA" id="ARBA00022448"/>
    </source>
</evidence>
<sequence>MKNIKWVNILLSVCSIGIFVVLWVVLSGQEGSMVPTPAATLEKFLQIMADPIANATLPAHIWASLQRVLIAFFFAVVLGVALGIGIGWSKGFNALFGPLFEMLRPIPPIAWIPVIILWFGIGELSKWVIVFIGSFVPIVLNTSAGIRAIDPLMISAGKVLGANRKQLLVDVAFPATIPAILAGIRTALSSGWMCVVAAEMIVARQGVGFLIVRGQESGDTALIVVCMLAIGVVSFLLSTILQKMEGVLCPWQFSETKL</sequence>
<evidence type="ECO:0000259" key="8">
    <source>
        <dbReference type="PROSITE" id="PS50928"/>
    </source>
</evidence>
<evidence type="ECO:0000313" key="9">
    <source>
        <dbReference type="EMBL" id="MBC5725466.1"/>
    </source>
</evidence>
<comment type="similarity">
    <text evidence="7">Belongs to the binding-protein-dependent transport system permease family.</text>
</comment>
<dbReference type="SUPFAM" id="SSF161098">
    <property type="entry name" value="MetI-like"/>
    <property type="match status" value="1"/>
</dbReference>
<feature type="transmembrane region" description="Helical" evidence="7">
    <location>
        <begin position="7"/>
        <end position="26"/>
    </location>
</feature>
<dbReference type="EMBL" id="JACOPL010000007">
    <property type="protein sequence ID" value="MBC5725466.1"/>
    <property type="molecule type" value="Genomic_DNA"/>
</dbReference>
<evidence type="ECO:0000256" key="1">
    <source>
        <dbReference type="ARBA" id="ARBA00004651"/>
    </source>
</evidence>
<accession>A0A923LW27</accession>
<dbReference type="PANTHER" id="PTHR30151">
    <property type="entry name" value="ALKANE SULFONATE ABC TRANSPORTER-RELATED, MEMBRANE SUBUNIT"/>
    <property type="match status" value="1"/>
</dbReference>